<organism evidence="6 7">
    <name type="scientific">Candidatus Synechococcus spongiarum</name>
    <dbReference type="NCBI Taxonomy" id="431041"/>
    <lineage>
        <taxon>Bacteria</taxon>
        <taxon>Bacillati</taxon>
        <taxon>Cyanobacteriota</taxon>
        <taxon>Cyanophyceae</taxon>
        <taxon>Synechococcales</taxon>
        <taxon>Synechococcaceae</taxon>
        <taxon>Synechococcus</taxon>
    </lineage>
</organism>
<dbReference type="PANTHER" id="PTHR35005:SF1">
    <property type="entry name" value="2-AMINO-5-FORMYLAMINO-6-RIBOSYLAMINOPYRIMIDIN-4(3H)-ONE 5'-MONOPHOSPHATE DEFORMYLASE"/>
    <property type="match status" value="1"/>
</dbReference>
<keyword evidence="4" id="KW-0862">Zinc</keyword>
<dbReference type="AlphaFoldDB" id="A0A164Y5P8"/>
<gene>
    <name evidence="6" type="ORF">FLM9_1337</name>
</gene>
<keyword evidence="7" id="KW-1185">Reference proteome</keyword>
<dbReference type="InterPro" id="IPR024087">
    <property type="entry name" value="Creatininase-like_sf"/>
</dbReference>
<keyword evidence="2" id="KW-0479">Metal-binding</keyword>
<dbReference type="PANTHER" id="PTHR35005">
    <property type="entry name" value="3-DEHYDRO-SCYLLO-INOSOSE HYDROLASE"/>
    <property type="match status" value="1"/>
</dbReference>
<dbReference type="GO" id="GO:0046872">
    <property type="term" value="F:metal ion binding"/>
    <property type="evidence" value="ECO:0007669"/>
    <property type="project" value="UniProtKB-KW"/>
</dbReference>
<dbReference type="Pfam" id="PF02633">
    <property type="entry name" value="Creatininase"/>
    <property type="match status" value="1"/>
</dbReference>
<dbReference type="InterPro" id="IPR003785">
    <property type="entry name" value="Creatininase/forma_Hydrolase"/>
</dbReference>
<evidence type="ECO:0000256" key="5">
    <source>
        <dbReference type="ARBA" id="ARBA00024029"/>
    </source>
</evidence>
<reference evidence="7" key="1">
    <citation type="submission" date="2016-02" db="EMBL/GenBank/DDBJ databases">
        <authorList>
            <person name="liu f."/>
        </authorList>
    </citation>
    <scope>NUCLEOTIDE SEQUENCE [LARGE SCALE GENOMIC DNA]</scope>
</reference>
<evidence type="ECO:0000313" key="6">
    <source>
        <dbReference type="EMBL" id="SAY39267.1"/>
    </source>
</evidence>
<evidence type="ECO:0000256" key="4">
    <source>
        <dbReference type="ARBA" id="ARBA00022833"/>
    </source>
</evidence>
<dbReference type="GO" id="GO:0047789">
    <property type="term" value="F:creatininase activity"/>
    <property type="evidence" value="ECO:0007669"/>
    <property type="project" value="UniProtKB-EC"/>
</dbReference>
<accession>A0A164Y5P8</accession>
<dbReference type="Gene3D" id="3.40.50.10310">
    <property type="entry name" value="Creatininase"/>
    <property type="match status" value="1"/>
</dbReference>
<protein>
    <submittedName>
        <fullName evidence="6">Creatinine amidohydrolase</fullName>
        <ecNumber evidence="6">3.5.2.10</ecNumber>
    </submittedName>
</protein>
<evidence type="ECO:0000313" key="7">
    <source>
        <dbReference type="Proteomes" id="UP000182631"/>
    </source>
</evidence>
<comment type="similarity">
    <text evidence="5">Belongs to the creatininase superfamily.</text>
</comment>
<keyword evidence="3 6" id="KW-0378">Hydrolase</keyword>
<evidence type="ECO:0000256" key="1">
    <source>
        <dbReference type="ARBA" id="ARBA00001947"/>
    </source>
</evidence>
<evidence type="ECO:0000256" key="3">
    <source>
        <dbReference type="ARBA" id="ARBA00022801"/>
    </source>
</evidence>
<proteinExistence type="inferred from homology"/>
<dbReference type="Proteomes" id="UP000182631">
    <property type="component" value="Unassembled WGS sequence"/>
</dbReference>
<dbReference type="SUPFAM" id="SSF102215">
    <property type="entry name" value="Creatininase"/>
    <property type="match status" value="1"/>
</dbReference>
<name>A0A164Y5P8_9SYNE</name>
<sequence>MDRLPLIVSLPMNPEQHRGLHHLSWPEAKRAAACDGSTVVVPWGSLEQHGPHLPLGTDGFFAEQVLHQVLQALPHQLPIWSLPLQSLGFAPEHRRFGVSFTQPAEVMLAQVEAIAEPLARSGFQRLVLFNGHGGQISLLDVAARQVHGRHPQLGVHAWFLWDVDGVMDLVPEPERREDLHAGLAETSLMLYMAPNLVQLHQAVAEPPPPPPAGLSLEGRCPSAWTTKALSRSGTVGSPHGATASLGAALNQKLVQGWITTFTTLLGSSWPPRGAAESSDRV</sequence>
<evidence type="ECO:0000256" key="2">
    <source>
        <dbReference type="ARBA" id="ARBA00022723"/>
    </source>
</evidence>
<dbReference type="GO" id="GO:0016811">
    <property type="term" value="F:hydrolase activity, acting on carbon-nitrogen (but not peptide) bonds, in linear amides"/>
    <property type="evidence" value="ECO:0007669"/>
    <property type="project" value="TreeGrafter"/>
</dbReference>
<dbReference type="EC" id="3.5.2.10" evidence="6"/>
<dbReference type="GO" id="GO:0009231">
    <property type="term" value="P:riboflavin biosynthetic process"/>
    <property type="evidence" value="ECO:0007669"/>
    <property type="project" value="TreeGrafter"/>
</dbReference>
<dbReference type="EMBL" id="FITM01000145">
    <property type="protein sequence ID" value="SAY39267.1"/>
    <property type="molecule type" value="Genomic_DNA"/>
</dbReference>
<comment type="cofactor">
    <cofactor evidence="1">
        <name>Zn(2+)</name>
        <dbReference type="ChEBI" id="CHEBI:29105"/>
    </cofactor>
</comment>